<evidence type="ECO:0000313" key="2">
    <source>
        <dbReference type="EMBL" id="KAF2448221.1"/>
    </source>
</evidence>
<sequence length="70" mass="7742">MWTTEAIIAVVALLATCAPLALYLTHKLRRRNGTKSPEPDADLEIIYPGVHGDGAARARSFTLKIIHEMR</sequence>
<proteinExistence type="predicted"/>
<accession>A0A9P4UF74</accession>
<protein>
    <submittedName>
        <fullName evidence="2">Uncharacterized protein</fullName>
    </submittedName>
</protein>
<keyword evidence="1" id="KW-0812">Transmembrane</keyword>
<organism evidence="2 3">
    <name type="scientific">Karstenula rhodostoma CBS 690.94</name>
    <dbReference type="NCBI Taxonomy" id="1392251"/>
    <lineage>
        <taxon>Eukaryota</taxon>
        <taxon>Fungi</taxon>
        <taxon>Dikarya</taxon>
        <taxon>Ascomycota</taxon>
        <taxon>Pezizomycotina</taxon>
        <taxon>Dothideomycetes</taxon>
        <taxon>Pleosporomycetidae</taxon>
        <taxon>Pleosporales</taxon>
        <taxon>Massarineae</taxon>
        <taxon>Didymosphaeriaceae</taxon>
        <taxon>Karstenula</taxon>
    </lineage>
</organism>
<evidence type="ECO:0000256" key="1">
    <source>
        <dbReference type="SAM" id="Phobius"/>
    </source>
</evidence>
<feature type="transmembrane region" description="Helical" evidence="1">
    <location>
        <begin position="6"/>
        <end position="25"/>
    </location>
</feature>
<keyword evidence="1" id="KW-0472">Membrane</keyword>
<name>A0A9P4UF74_9PLEO</name>
<keyword evidence="3" id="KW-1185">Reference proteome</keyword>
<dbReference type="EMBL" id="MU001495">
    <property type="protein sequence ID" value="KAF2448221.1"/>
    <property type="molecule type" value="Genomic_DNA"/>
</dbReference>
<comment type="caution">
    <text evidence="2">The sequence shown here is derived from an EMBL/GenBank/DDBJ whole genome shotgun (WGS) entry which is preliminary data.</text>
</comment>
<keyword evidence="1" id="KW-1133">Transmembrane helix</keyword>
<dbReference type="Proteomes" id="UP000799764">
    <property type="component" value="Unassembled WGS sequence"/>
</dbReference>
<reference evidence="2" key="1">
    <citation type="journal article" date="2020" name="Stud. Mycol.">
        <title>101 Dothideomycetes genomes: a test case for predicting lifestyles and emergence of pathogens.</title>
        <authorList>
            <person name="Haridas S."/>
            <person name="Albert R."/>
            <person name="Binder M."/>
            <person name="Bloem J."/>
            <person name="Labutti K."/>
            <person name="Salamov A."/>
            <person name="Andreopoulos B."/>
            <person name="Baker S."/>
            <person name="Barry K."/>
            <person name="Bills G."/>
            <person name="Bluhm B."/>
            <person name="Cannon C."/>
            <person name="Castanera R."/>
            <person name="Culley D."/>
            <person name="Daum C."/>
            <person name="Ezra D."/>
            <person name="Gonzalez J."/>
            <person name="Henrissat B."/>
            <person name="Kuo A."/>
            <person name="Liang C."/>
            <person name="Lipzen A."/>
            <person name="Lutzoni F."/>
            <person name="Magnuson J."/>
            <person name="Mondo S."/>
            <person name="Nolan M."/>
            <person name="Ohm R."/>
            <person name="Pangilinan J."/>
            <person name="Park H.-J."/>
            <person name="Ramirez L."/>
            <person name="Alfaro M."/>
            <person name="Sun H."/>
            <person name="Tritt A."/>
            <person name="Yoshinaga Y."/>
            <person name="Zwiers L.-H."/>
            <person name="Turgeon B."/>
            <person name="Goodwin S."/>
            <person name="Spatafora J."/>
            <person name="Crous P."/>
            <person name="Grigoriev I."/>
        </authorList>
    </citation>
    <scope>NUCLEOTIDE SEQUENCE</scope>
    <source>
        <strain evidence="2">CBS 690.94</strain>
    </source>
</reference>
<evidence type="ECO:0000313" key="3">
    <source>
        <dbReference type="Proteomes" id="UP000799764"/>
    </source>
</evidence>
<gene>
    <name evidence="2" type="ORF">P171DRAFT_428332</name>
</gene>
<dbReference type="AlphaFoldDB" id="A0A9P4UF74"/>